<name>A0ABP1C053_9BRYO</name>
<dbReference type="Proteomes" id="UP001497522">
    <property type="component" value="Chromosome 8"/>
</dbReference>
<feature type="compositionally biased region" description="Acidic residues" evidence="1">
    <location>
        <begin position="51"/>
        <end position="62"/>
    </location>
</feature>
<protein>
    <submittedName>
        <fullName evidence="2">Uncharacterized protein</fullName>
    </submittedName>
</protein>
<sequence length="112" mass="13153">MPPVCIHQQLKQKRPYLRFREEDRLPHQQYAYEKSDNTEWYAADNCNGDNDSGDLEDEFEEMEKERRRGGPGDNLREDDPETANPARVDVEKQRLGVGWRTVTTTGLTQERK</sequence>
<evidence type="ECO:0000313" key="2">
    <source>
        <dbReference type="EMBL" id="CAK9882087.1"/>
    </source>
</evidence>
<evidence type="ECO:0000313" key="3">
    <source>
        <dbReference type="Proteomes" id="UP001497522"/>
    </source>
</evidence>
<dbReference type="EMBL" id="OZ023709">
    <property type="protein sequence ID" value="CAK9882087.1"/>
    <property type="molecule type" value="Genomic_DNA"/>
</dbReference>
<feature type="region of interest" description="Disordered" evidence="1">
    <location>
        <begin position="31"/>
        <end position="92"/>
    </location>
</feature>
<evidence type="ECO:0000256" key="1">
    <source>
        <dbReference type="SAM" id="MobiDB-lite"/>
    </source>
</evidence>
<gene>
    <name evidence="2" type="ORF">CSSPJE1EN2_LOCUS23443</name>
</gene>
<organism evidence="2 3">
    <name type="scientific">Sphagnum jensenii</name>
    <dbReference type="NCBI Taxonomy" id="128206"/>
    <lineage>
        <taxon>Eukaryota</taxon>
        <taxon>Viridiplantae</taxon>
        <taxon>Streptophyta</taxon>
        <taxon>Embryophyta</taxon>
        <taxon>Bryophyta</taxon>
        <taxon>Sphagnophytina</taxon>
        <taxon>Sphagnopsida</taxon>
        <taxon>Sphagnales</taxon>
        <taxon>Sphagnaceae</taxon>
        <taxon>Sphagnum</taxon>
    </lineage>
</organism>
<feature type="compositionally biased region" description="Basic and acidic residues" evidence="1">
    <location>
        <begin position="63"/>
        <end position="77"/>
    </location>
</feature>
<keyword evidence="3" id="KW-1185">Reference proteome</keyword>
<accession>A0ABP1C053</accession>
<reference evidence="2" key="1">
    <citation type="submission" date="2024-03" db="EMBL/GenBank/DDBJ databases">
        <authorList>
            <consortium name="ELIXIR-Norway"/>
            <consortium name="Elixir Norway"/>
        </authorList>
    </citation>
    <scope>NUCLEOTIDE SEQUENCE</scope>
</reference>
<proteinExistence type="predicted"/>